<proteinExistence type="predicted"/>
<organism evidence="3 4">
    <name type="scientific">Modestobacter marinus</name>
    <dbReference type="NCBI Taxonomy" id="477641"/>
    <lineage>
        <taxon>Bacteria</taxon>
        <taxon>Bacillati</taxon>
        <taxon>Actinomycetota</taxon>
        <taxon>Actinomycetes</taxon>
        <taxon>Geodermatophilales</taxon>
        <taxon>Geodermatophilaceae</taxon>
        <taxon>Modestobacter</taxon>
    </lineage>
</organism>
<evidence type="ECO:0000313" key="3">
    <source>
        <dbReference type="EMBL" id="NIH66612.1"/>
    </source>
</evidence>
<gene>
    <name evidence="3" type="ORF">FB380_001058</name>
    <name evidence="2" type="ORF">GCM10011589_00270</name>
</gene>
<accession>A0A846LKL8</accession>
<feature type="chain" id="PRO_5032997391" evidence="1">
    <location>
        <begin position="28"/>
        <end position="206"/>
    </location>
</feature>
<reference evidence="2" key="1">
    <citation type="journal article" date="2014" name="Int. J. Syst. Evol. Microbiol.">
        <title>Complete genome of a new Firmicutes species belonging to the dominant human colonic microbiota ('Ruminococcus bicirculans') reveals two chromosomes and a selective capacity to utilize plant glucans.</title>
        <authorList>
            <consortium name="NISC Comparative Sequencing Program"/>
            <person name="Wegmann U."/>
            <person name="Louis P."/>
            <person name="Goesmann A."/>
            <person name="Henrissat B."/>
            <person name="Duncan S.H."/>
            <person name="Flint H.J."/>
        </authorList>
    </citation>
    <scope>NUCLEOTIDE SEQUENCE</scope>
    <source>
        <strain evidence="2">CGMCC 4.5581</strain>
    </source>
</reference>
<keyword evidence="5" id="KW-1185">Reference proteome</keyword>
<evidence type="ECO:0000313" key="5">
    <source>
        <dbReference type="Proteomes" id="UP000648663"/>
    </source>
</evidence>
<name>A0A846LKL8_9ACTN</name>
<reference evidence="5" key="2">
    <citation type="journal article" date="2019" name="Int. J. Syst. Evol. Microbiol.">
        <title>The Global Catalogue of Microorganisms (GCM) 10K type strain sequencing project: providing services to taxonomists for standard genome sequencing and annotation.</title>
        <authorList>
            <consortium name="The Broad Institute Genomics Platform"/>
            <consortium name="The Broad Institute Genome Sequencing Center for Infectious Disease"/>
            <person name="Wu L."/>
            <person name="Ma J."/>
        </authorList>
    </citation>
    <scope>NUCLEOTIDE SEQUENCE [LARGE SCALE GENOMIC DNA]</scope>
    <source>
        <strain evidence="5">CGMCC 4.5581</strain>
    </source>
</reference>
<evidence type="ECO:0000313" key="4">
    <source>
        <dbReference type="Proteomes" id="UP000552836"/>
    </source>
</evidence>
<feature type="signal peptide" evidence="1">
    <location>
        <begin position="1"/>
        <end position="27"/>
    </location>
</feature>
<dbReference type="AlphaFoldDB" id="A0A846LKL8"/>
<dbReference type="EMBL" id="BMMI01000001">
    <property type="protein sequence ID" value="GGL47698.1"/>
    <property type="molecule type" value="Genomic_DNA"/>
</dbReference>
<dbReference type="EMBL" id="JAAMPA010000001">
    <property type="protein sequence ID" value="NIH66612.1"/>
    <property type="molecule type" value="Genomic_DNA"/>
</dbReference>
<protein>
    <submittedName>
        <fullName evidence="3">Uncharacterized protein</fullName>
    </submittedName>
</protein>
<keyword evidence="1" id="KW-0732">Signal</keyword>
<dbReference type="Proteomes" id="UP000648663">
    <property type="component" value="Unassembled WGS sequence"/>
</dbReference>
<comment type="caution">
    <text evidence="3">The sequence shown here is derived from an EMBL/GenBank/DDBJ whole genome shotgun (WGS) entry which is preliminary data.</text>
</comment>
<sequence length="206" mass="21107">MRTKLITLTTAGVLAVGGAALAVPALAATDTDTDTASAGSSRVDRITEALAGLVEDGSLTQEQVDEVATTLDEADLGGWHGGGHGGWHGGGDGGWHGGGWHGGAGLETAATALGMTEEDLRTALQADGATLASVAEEQGVAVETLVDALVADAQERLTQAVTDGDLTQEQADERLADLEAWITEGVDVSWGDRWQRWTDDGDDATD</sequence>
<reference evidence="2" key="4">
    <citation type="submission" date="2024-05" db="EMBL/GenBank/DDBJ databases">
        <authorList>
            <person name="Sun Q."/>
            <person name="Zhou Y."/>
        </authorList>
    </citation>
    <scope>NUCLEOTIDE SEQUENCE</scope>
    <source>
        <strain evidence="2">CGMCC 4.5581</strain>
    </source>
</reference>
<evidence type="ECO:0000313" key="2">
    <source>
        <dbReference type="EMBL" id="GGL47698.1"/>
    </source>
</evidence>
<evidence type="ECO:0000256" key="1">
    <source>
        <dbReference type="SAM" id="SignalP"/>
    </source>
</evidence>
<dbReference type="RefSeq" id="WP_166754174.1">
    <property type="nucleotide sequence ID" value="NZ_BAABJU010000001.1"/>
</dbReference>
<dbReference type="Proteomes" id="UP000552836">
    <property type="component" value="Unassembled WGS sequence"/>
</dbReference>
<reference evidence="3 4" key="3">
    <citation type="submission" date="2020-02" db="EMBL/GenBank/DDBJ databases">
        <title>Sequencing the genomes of 1000 actinobacteria strains.</title>
        <authorList>
            <person name="Klenk H.-P."/>
        </authorList>
    </citation>
    <scope>NUCLEOTIDE SEQUENCE [LARGE SCALE GENOMIC DNA]</scope>
    <source>
        <strain evidence="3 4">DSM 45201</strain>
    </source>
</reference>